<dbReference type="AlphaFoldDB" id="A0A9P4Q101"/>
<name>A0A9P4Q101_9PEZI</name>
<evidence type="ECO:0000313" key="1">
    <source>
        <dbReference type="EMBL" id="KAF2716092.1"/>
    </source>
</evidence>
<keyword evidence="2" id="KW-1185">Reference proteome</keyword>
<accession>A0A9P4Q101</accession>
<dbReference type="Proteomes" id="UP000799441">
    <property type="component" value="Unassembled WGS sequence"/>
</dbReference>
<proteinExistence type="predicted"/>
<organism evidence="1 2">
    <name type="scientific">Polychaeton citri CBS 116435</name>
    <dbReference type="NCBI Taxonomy" id="1314669"/>
    <lineage>
        <taxon>Eukaryota</taxon>
        <taxon>Fungi</taxon>
        <taxon>Dikarya</taxon>
        <taxon>Ascomycota</taxon>
        <taxon>Pezizomycotina</taxon>
        <taxon>Dothideomycetes</taxon>
        <taxon>Dothideomycetidae</taxon>
        <taxon>Capnodiales</taxon>
        <taxon>Capnodiaceae</taxon>
        <taxon>Polychaeton</taxon>
    </lineage>
</organism>
<evidence type="ECO:0000313" key="2">
    <source>
        <dbReference type="Proteomes" id="UP000799441"/>
    </source>
</evidence>
<gene>
    <name evidence="1" type="ORF">K431DRAFT_29757</name>
</gene>
<dbReference type="EMBL" id="MU003896">
    <property type="protein sequence ID" value="KAF2716092.1"/>
    <property type="molecule type" value="Genomic_DNA"/>
</dbReference>
<protein>
    <submittedName>
        <fullName evidence="1">Uncharacterized protein</fullName>
    </submittedName>
</protein>
<sequence>MRIPPVECFCVFFLLQKRWLYRFACLDVKWFGKDCTLLEPEECDVFQDRTSVNNCVRCSTSCIITQNIPLD</sequence>
<reference evidence="1" key="1">
    <citation type="journal article" date="2020" name="Stud. Mycol.">
        <title>101 Dothideomycetes genomes: a test case for predicting lifestyles and emergence of pathogens.</title>
        <authorList>
            <person name="Haridas S."/>
            <person name="Albert R."/>
            <person name="Binder M."/>
            <person name="Bloem J."/>
            <person name="Labutti K."/>
            <person name="Salamov A."/>
            <person name="Andreopoulos B."/>
            <person name="Baker S."/>
            <person name="Barry K."/>
            <person name="Bills G."/>
            <person name="Bluhm B."/>
            <person name="Cannon C."/>
            <person name="Castanera R."/>
            <person name="Culley D."/>
            <person name="Daum C."/>
            <person name="Ezra D."/>
            <person name="Gonzalez J."/>
            <person name="Henrissat B."/>
            <person name="Kuo A."/>
            <person name="Liang C."/>
            <person name="Lipzen A."/>
            <person name="Lutzoni F."/>
            <person name="Magnuson J."/>
            <person name="Mondo S."/>
            <person name="Nolan M."/>
            <person name="Ohm R."/>
            <person name="Pangilinan J."/>
            <person name="Park H.-J."/>
            <person name="Ramirez L."/>
            <person name="Alfaro M."/>
            <person name="Sun H."/>
            <person name="Tritt A."/>
            <person name="Yoshinaga Y."/>
            <person name="Zwiers L.-H."/>
            <person name="Turgeon B."/>
            <person name="Goodwin S."/>
            <person name="Spatafora J."/>
            <person name="Crous P."/>
            <person name="Grigoriev I."/>
        </authorList>
    </citation>
    <scope>NUCLEOTIDE SEQUENCE</scope>
    <source>
        <strain evidence="1">CBS 116435</strain>
    </source>
</reference>
<comment type="caution">
    <text evidence="1">The sequence shown here is derived from an EMBL/GenBank/DDBJ whole genome shotgun (WGS) entry which is preliminary data.</text>
</comment>